<name>A0ABR3W0A5_9PEZI</name>
<dbReference type="Gene3D" id="3.40.50.720">
    <property type="entry name" value="NAD(P)-binding Rossmann-like Domain"/>
    <property type="match status" value="1"/>
</dbReference>
<evidence type="ECO:0000259" key="3">
    <source>
        <dbReference type="SMART" id="SM00829"/>
    </source>
</evidence>
<dbReference type="Proteomes" id="UP001583177">
    <property type="component" value="Unassembled WGS sequence"/>
</dbReference>
<dbReference type="InterPro" id="IPR036291">
    <property type="entry name" value="NAD(P)-bd_dom_sf"/>
</dbReference>
<accession>A0ABR3W0A5</accession>
<evidence type="ECO:0000313" key="5">
    <source>
        <dbReference type="Proteomes" id="UP001583177"/>
    </source>
</evidence>
<dbReference type="PANTHER" id="PTHR45348:SF2">
    <property type="entry name" value="ZINC-TYPE ALCOHOL DEHYDROGENASE-LIKE PROTEIN C2E1P3.01"/>
    <property type="match status" value="1"/>
</dbReference>
<dbReference type="InterPro" id="IPR011032">
    <property type="entry name" value="GroES-like_sf"/>
</dbReference>
<dbReference type="Pfam" id="PF08240">
    <property type="entry name" value="ADH_N"/>
    <property type="match status" value="1"/>
</dbReference>
<comment type="caution">
    <text evidence="4">The sequence shown here is derived from an EMBL/GenBank/DDBJ whole genome shotgun (WGS) entry which is preliminary data.</text>
</comment>
<dbReference type="Gene3D" id="3.90.180.10">
    <property type="entry name" value="Medium-chain alcohol dehydrogenases, catalytic domain"/>
    <property type="match status" value="1"/>
</dbReference>
<sequence length="374" mass="38770">MPVPQTFKAATFTAPGVAHTVADVSLPALEPGEVAIKVTATAINPVDWKVHDIGFFLPGYPAILGSDAAGEIAALGPDVVGFDIGTRVFFQGIIGKYESSTFQQYTKMPAALVSKTPSNISDEQAAGVQLGTVAAVSGLYDKSGFGLPAPWDIGGDTAGDGKAIVIIGGSSSVGQYAIQLARLSGFSRIVTNSSPAHVEYLKSLGAHVVLDRATQSTPEHFHQAIDGLPLPLAYDTIVHKSTLLLGIKTLQLAKTPGATLVRSTADKEDLIAVVEGKSGALDSDIVELAQRGHGVELKGIVGIGSTPSLRHLSEPMVLNLGGEGGWIAKGLFVPNRPVVVSGGLSAVDEALEKNKKGVSGEKVVIRPFEGARGW</sequence>
<gene>
    <name evidence="4" type="ORF">Daus18300_013169</name>
</gene>
<keyword evidence="2" id="KW-0560">Oxidoreductase</keyword>
<proteinExistence type="inferred from homology"/>
<evidence type="ECO:0000256" key="1">
    <source>
        <dbReference type="ARBA" id="ARBA00008072"/>
    </source>
</evidence>
<dbReference type="SUPFAM" id="SSF50129">
    <property type="entry name" value="GroES-like"/>
    <property type="match status" value="1"/>
</dbReference>
<dbReference type="SUPFAM" id="SSF51735">
    <property type="entry name" value="NAD(P)-binding Rossmann-fold domains"/>
    <property type="match status" value="1"/>
</dbReference>
<reference evidence="4 5" key="1">
    <citation type="journal article" date="2024" name="IMA Fungus">
        <title>IMA Genome - F19 : A genome assembly and annotation guide to empower mycologists, including annotated draft genome sequences of Ceratocystis pirilliformis, Diaporthe australafricana, Fusarium ophioides, Paecilomyces lecythidis, and Sporothrix stenoceras.</title>
        <authorList>
            <person name="Aylward J."/>
            <person name="Wilson A.M."/>
            <person name="Visagie C.M."/>
            <person name="Spraker J."/>
            <person name="Barnes I."/>
            <person name="Buitendag C."/>
            <person name="Ceriani C."/>
            <person name="Del Mar Angel L."/>
            <person name="du Plessis D."/>
            <person name="Fuchs T."/>
            <person name="Gasser K."/>
            <person name="Kramer D."/>
            <person name="Li W."/>
            <person name="Munsamy K."/>
            <person name="Piso A."/>
            <person name="Price J.L."/>
            <person name="Sonnekus B."/>
            <person name="Thomas C."/>
            <person name="van der Nest A."/>
            <person name="van Dijk A."/>
            <person name="van Heerden A."/>
            <person name="van Vuuren N."/>
            <person name="Yilmaz N."/>
            <person name="Duong T.A."/>
            <person name="van der Merwe N.A."/>
            <person name="Wingfield M.J."/>
            <person name="Wingfield B.D."/>
        </authorList>
    </citation>
    <scope>NUCLEOTIDE SEQUENCE [LARGE SCALE GENOMIC DNA]</scope>
    <source>
        <strain evidence="4 5">CMW 18300</strain>
    </source>
</reference>
<keyword evidence="5" id="KW-1185">Reference proteome</keyword>
<dbReference type="CDD" id="cd08249">
    <property type="entry name" value="enoyl_reductase_like"/>
    <property type="match status" value="1"/>
</dbReference>
<dbReference type="InterPro" id="IPR013149">
    <property type="entry name" value="ADH-like_C"/>
</dbReference>
<dbReference type="EMBL" id="JAWRVE010000196">
    <property type="protein sequence ID" value="KAL1849668.1"/>
    <property type="molecule type" value="Genomic_DNA"/>
</dbReference>
<evidence type="ECO:0000256" key="2">
    <source>
        <dbReference type="ARBA" id="ARBA00023002"/>
    </source>
</evidence>
<dbReference type="InterPro" id="IPR013154">
    <property type="entry name" value="ADH-like_N"/>
</dbReference>
<dbReference type="SMART" id="SM00829">
    <property type="entry name" value="PKS_ER"/>
    <property type="match status" value="1"/>
</dbReference>
<dbReference type="InterPro" id="IPR047122">
    <property type="entry name" value="Trans-enoyl_RdTase-like"/>
</dbReference>
<dbReference type="InterPro" id="IPR020843">
    <property type="entry name" value="ER"/>
</dbReference>
<evidence type="ECO:0000313" key="4">
    <source>
        <dbReference type="EMBL" id="KAL1849668.1"/>
    </source>
</evidence>
<dbReference type="Pfam" id="PF00107">
    <property type="entry name" value="ADH_zinc_N"/>
    <property type="match status" value="1"/>
</dbReference>
<feature type="domain" description="Enoyl reductase (ER)" evidence="3">
    <location>
        <begin position="16"/>
        <end position="365"/>
    </location>
</feature>
<comment type="similarity">
    <text evidence="1">Belongs to the zinc-containing alcohol dehydrogenase family.</text>
</comment>
<organism evidence="4 5">
    <name type="scientific">Diaporthe australafricana</name>
    <dbReference type="NCBI Taxonomy" id="127596"/>
    <lineage>
        <taxon>Eukaryota</taxon>
        <taxon>Fungi</taxon>
        <taxon>Dikarya</taxon>
        <taxon>Ascomycota</taxon>
        <taxon>Pezizomycotina</taxon>
        <taxon>Sordariomycetes</taxon>
        <taxon>Sordariomycetidae</taxon>
        <taxon>Diaporthales</taxon>
        <taxon>Diaporthaceae</taxon>
        <taxon>Diaporthe</taxon>
    </lineage>
</organism>
<dbReference type="PANTHER" id="PTHR45348">
    <property type="entry name" value="HYPOTHETICAL OXIDOREDUCTASE (EUROFUNG)"/>
    <property type="match status" value="1"/>
</dbReference>
<protein>
    <recommendedName>
        <fullName evidence="3">Enoyl reductase (ER) domain-containing protein</fullName>
    </recommendedName>
</protein>